<dbReference type="EMBL" id="CYGV01001090">
    <property type="protein sequence ID" value="CUA70036.1"/>
    <property type="molecule type" value="Genomic_DNA"/>
</dbReference>
<proteinExistence type="predicted"/>
<feature type="compositionally biased region" description="Basic and acidic residues" evidence="1">
    <location>
        <begin position="132"/>
        <end position="150"/>
    </location>
</feature>
<name>A0A0K6FV33_9AGAM</name>
<organism evidence="2 3">
    <name type="scientific">Rhizoctonia solani</name>
    <dbReference type="NCBI Taxonomy" id="456999"/>
    <lineage>
        <taxon>Eukaryota</taxon>
        <taxon>Fungi</taxon>
        <taxon>Dikarya</taxon>
        <taxon>Basidiomycota</taxon>
        <taxon>Agaricomycotina</taxon>
        <taxon>Agaricomycetes</taxon>
        <taxon>Cantharellales</taxon>
        <taxon>Ceratobasidiaceae</taxon>
        <taxon>Rhizoctonia</taxon>
    </lineage>
</organism>
<feature type="compositionally biased region" description="Basic and acidic residues" evidence="1">
    <location>
        <begin position="69"/>
        <end position="80"/>
    </location>
</feature>
<accession>A0A0K6FV33</accession>
<feature type="region of interest" description="Disordered" evidence="1">
    <location>
        <begin position="111"/>
        <end position="266"/>
    </location>
</feature>
<feature type="region of interest" description="Disordered" evidence="1">
    <location>
        <begin position="1"/>
        <end position="80"/>
    </location>
</feature>
<evidence type="ECO:0000256" key="1">
    <source>
        <dbReference type="SAM" id="MobiDB-lite"/>
    </source>
</evidence>
<evidence type="ECO:0000313" key="2">
    <source>
        <dbReference type="EMBL" id="CUA70036.1"/>
    </source>
</evidence>
<gene>
    <name evidence="2" type="ORF">RSOLAG22IIIB_08879</name>
</gene>
<dbReference type="Proteomes" id="UP000044841">
    <property type="component" value="Unassembled WGS sequence"/>
</dbReference>
<feature type="compositionally biased region" description="Basic residues" evidence="1">
    <location>
        <begin position="29"/>
        <end position="39"/>
    </location>
</feature>
<protein>
    <submittedName>
        <fullName evidence="2">Uncharacterized protein</fullName>
    </submittedName>
</protein>
<feature type="compositionally biased region" description="Polar residues" evidence="1">
    <location>
        <begin position="158"/>
        <end position="191"/>
    </location>
</feature>
<evidence type="ECO:0000313" key="3">
    <source>
        <dbReference type="Proteomes" id="UP000044841"/>
    </source>
</evidence>
<keyword evidence="3" id="KW-1185">Reference proteome</keyword>
<reference evidence="2 3" key="1">
    <citation type="submission" date="2015-07" db="EMBL/GenBank/DDBJ databases">
        <authorList>
            <person name="Noorani M."/>
        </authorList>
    </citation>
    <scope>NUCLEOTIDE SEQUENCE [LARGE SCALE GENOMIC DNA]</scope>
    <source>
        <strain evidence="2">BBA 69670</strain>
    </source>
</reference>
<feature type="compositionally biased region" description="Basic and acidic residues" evidence="1">
    <location>
        <begin position="13"/>
        <end position="28"/>
    </location>
</feature>
<sequence length="304" mass="34282">MPEANARPKRARKDTEKIAPFRAEVEKHKTQRASRKRSKAQREDYSLDIEDKEERDSKESEESDLPDIDEIRRSTTDQQTRRELLIQNLQAHGDFDVPEMDESELTKLWTDVKQSKKASKSKLFGKTSKGPGTDRGKGARGEARLEESSKSSKYRLSAPQTSSRNSSRAPSTLASSRAPSLAHSSKFTQLTHADVDRDSDEDSNPNLDSSSDSDEDEGTDKDSQSDEDEDGSDDQQGEYDELSDRPTKRRRAPTMGPKLKGKVKSGDFSGTERLLVDETVCLVQCHVHLINYFVNRQELFLVTK</sequence>
<dbReference type="AlphaFoldDB" id="A0A0K6FV33"/>
<feature type="compositionally biased region" description="Acidic residues" evidence="1">
    <location>
        <begin position="211"/>
        <end position="241"/>
    </location>
</feature>